<dbReference type="FunCoup" id="B4CZT1">
    <property type="interactions" value="554"/>
</dbReference>
<dbReference type="EMBL" id="ABVL01000005">
    <property type="protein sequence ID" value="EDY20245.1"/>
    <property type="molecule type" value="Genomic_DNA"/>
</dbReference>
<keyword evidence="6" id="KW-0032">Aminotransferase</keyword>
<dbReference type="AlphaFoldDB" id="B4CZT1"/>
<keyword evidence="7" id="KW-1185">Reference proteome</keyword>
<evidence type="ECO:0000313" key="7">
    <source>
        <dbReference type="Proteomes" id="UP000005824"/>
    </source>
</evidence>
<feature type="active site" description="Proton acceptor" evidence="3">
    <location>
        <position position="188"/>
    </location>
</feature>
<dbReference type="PANTHER" id="PTHR30244:SF36">
    <property type="entry name" value="3-OXO-GLUCOSE-6-PHOSPHATE:GLUTAMATE AMINOTRANSFERASE"/>
    <property type="match status" value="1"/>
</dbReference>
<evidence type="ECO:0000313" key="6">
    <source>
        <dbReference type="EMBL" id="EDY20245.1"/>
    </source>
</evidence>
<gene>
    <name evidence="6" type="ORF">CfE428DRAFT_2169</name>
</gene>
<proteinExistence type="inferred from homology"/>
<dbReference type="eggNOG" id="COG0399">
    <property type="taxonomic scope" value="Bacteria"/>
</dbReference>
<dbReference type="RefSeq" id="WP_006979494.1">
    <property type="nucleotide sequence ID" value="NZ_ABVL01000005.1"/>
</dbReference>
<dbReference type="STRING" id="497964.CfE428DRAFT_2169"/>
<feature type="modified residue" description="N6-(pyridoxal phosphate)lysine" evidence="4">
    <location>
        <position position="188"/>
    </location>
</feature>
<dbReference type="GO" id="GO:0000271">
    <property type="term" value="P:polysaccharide biosynthetic process"/>
    <property type="evidence" value="ECO:0007669"/>
    <property type="project" value="TreeGrafter"/>
</dbReference>
<dbReference type="Gene3D" id="3.40.640.10">
    <property type="entry name" value="Type I PLP-dependent aspartate aminotransferase-like (Major domain)"/>
    <property type="match status" value="1"/>
</dbReference>
<evidence type="ECO:0000256" key="5">
    <source>
        <dbReference type="RuleBase" id="RU004508"/>
    </source>
</evidence>
<accession>B4CZT1</accession>
<keyword evidence="6" id="KW-0808">Transferase</keyword>
<comment type="similarity">
    <text evidence="2 5">Belongs to the DegT/DnrJ/EryC1 family.</text>
</comment>
<dbReference type="PIRSF" id="PIRSF000390">
    <property type="entry name" value="PLP_StrS"/>
    <property type="match status" value="1"/>
</dbReference>
<evidence type="ECO:0000256" key="2">
    <source>
        <dbReference type="ARBA" id="ARBA00037999"/>
    </source>
</evidence>
<reference evidence="6 7" key="1">
    <citation type="journal article" date="2011" name="J. Bacteriol.">
        <title>Genome sequence of Chthoniobacter flavus Ellin428, an aerobic heterotrophic soil bacterium.</title>
        <authorList>
            <person name="Kant R."/>
            <person name="van Passel M.W."/>
            <person name="Palva A."/>
            <person name="Lucas S."/>
            <person name="Lapidus A."/>
            <person name="Glavina Del Rio T."/>
            <person name="Dalin E."/>
            <person name="Tice H."/>
            <person name="Bruce D."/>
            <person name="Goodwin L."/>
            <person name="Pitluck S."/>
            <person name="Larimer F.W."/>
            <person name="Land M.L."/>
            <person name="Hauser L."/>
            <person name="Sangwan P."/>
            <person name="de Vos W.M."/>
            <person name="Janssen P.H."/>
            <person name="Smidt H."/>
        </authorList>
    </citation>
    <scope>NUCLEOTIDE SEQUENCE [LARGE SCALE GENOMIC DNA]</scope>
    <source>
        <strain evidence="6 7">Ellin428</strain>
    </source>
</reference>
<evidence type="ECO:0000256" key="4">
    <source>
        <dbReference type="PIRSR" id="PIRSR000390-2"/>
    </source>
</evidence>
<protein>
    <submittedName>
        <fullName evidence="6">DegT/DnrJ/EryC1/StrS aminotransferase</fullName>
    </submittedName>
</protein>
<organism evidence="6 7">
    <name type="scientific">Chthoniobacter flavus Ellin428</name>
    <dbReference type="NCBI Taxonomy" id="497964"/>
    <lineage>
        <taxon>Bacteria</taxon>
        <taxon>Pseudomonadati</taxon>
        <taxon>Verrucomicrobiota</taxon>
        <taxon>Spartobacteria</taxon>
        <taxon>Chthoniobacterales</taxon>
        <taxon>Chthoniobacteraceae</taxon>
        <taxon>Chthoniobacter</taxon>
    </lineage>
</organism>
<evidence type="ECO:0000256" key="1">
    <source>
        <dbReference type="ARBA" id="ARBA00022898"/>
    </source>
</evidence>
<dbReference type="GO" id="GO:0030170">
    <property type="term" value="F:pyridoxal phosphate binding"/>
    <property type="evidence" value="ECO:0007669"/>
    <property type="project" value="TreeGrafter"/>
</dbReference>
<dbReference type="InterPro" id="IPR015422">
    <property type="entry name" value="PyrdxlP-dep_Trfase_small"/>
</dbReference>
<keyword evidence="1 4" id="KW-0663">Pyridoxal phosphate</keyword>
<sequence length="375" mass="40935">MQVPLLDLKLQYAPLKAQLLREIEAVADSQALLLGPQTEKLEKAVADYCGAGHAIGASSGTDAQLMLLMALGIGPGDKVLTTPYTFFATASCVARLGATPVFVDIDPVTFNISVPALETTLARTPDAKGIIPVHLYGQCADMEAIVALGKKYGIPVLEDAAQALGARHPLGGAGAIGEAGWFSFYPTKNLGAFGDAGMVVCRDEKLAVKIRALRNHGMEVRYYHKWIGGNFRIDAIQSAVLNVKLPHLDTWSAGRRARADFYRTALSRHALPITLPTEVYADAGLPNHHIYNQFIVRAPKRDELRAHLTKAGIGSEIYYPLPLHMQECFAYLGYEEGEFPEAERAARESLALPIFPELTEEQQTYVVEQIAAFYR</sequence>
<dbReference type="InterPro" id="IPR000653">
    <property type="entry name" value="DegT/StrS_aminotransferase"/>
</dbReference>
<dbReference type="SUPFAM" id="SSF53383">
    <property type="entry name" value="PLP-dependent transferases"/>
    <property type="match status" value="1"/>
</dbReference>
<dbReference type="PANTHER" id="PTHR30244">
    <property type="entry name" value="TRANSAMINASE"/>
    <property type="match status" value="1"/>
</dbReference>
<evidence type="ECO:0000256" key="3">
    <source>
        <dbReference type="PIRSR" id="PIRSR000390-1"/>
    </source>
</evidence>
<dbReference type="GO" id="GO:0008483">
    <property type="term" value="F:transaminase activity"/>
    <property type="evidence" value="ECO:0007669"/>
    <property type="project" value="UniProtKB-KW"/>
</dbReference>
<dbReference type="InterPro" id="IPR015424">
    <property type="entry name" value="PyrdxlP-dep_Trfase"/>
</dbReference>
<dbReference type="Pfam" id="PF01041">
    <property type="entry name" value="DegT_DnrJ_EryC1"/>
    <property type="match status" value="1"/>
</dbReference>
<dbReference type="Gene3D" id="3.90.1150.10">
    <property type="entry name" value="Aspartate Aminotransferase, domain 1"/>
    <property type="match status" value="1"/>
</dbReference>
<dbReference type="CDD" id="cd00616">
    <property type="entry name" value="AHBA_syn"/>
    <property type="match status" value="1"/>
</dbReference>
<dbReference type="Proteomes" id="UP000005824">
    <property type="component" value="Unassembled WGS sequence"/>
</dbReference>
<dbReference type="InParanoid" id="B4CZT1"/>
<comment type="caution">
    <text evidence="6">The sequence shown here is derived from an EMBL/GenBank/DDBJ whole genome shotgun (WGS) entry which is preliminary data.</text>
</comment>
<dbReference type="InterPro" id="IPR015421">
    <property type="entry name" value="PyrdxlP-dep_Trfase_major"/>
</dbReference>
<name>B4CZT1_9BACT</name>